<keyword evidence="1" id="KW-1133">Transmembrane helix</keyword>
<dbReference type="Pfam" id="PF05232">
    <property type="entry name" value="BTP"/>
    <property type="match status" value="2"/>
</dbReference>
<dbReference type="InterPro" id="IPR007896">
    <property type="entry name" value="BTP_bacteria"/>
</dbReference>
<dbReference type="RefSeq" id="WP_090194561.1">
    <property type="nucleotide sequence ID" value="NZ_LT629785.1"/>
</dbReference>
<proteinExistence type="predicted"/>
<keyword evidence="1" id="KW-0812">Transmembrane</keyword>
<dbReference type="AlphaFoldDB" id="A0A1H2G167"/>
<keyword evidence="1" id="KW-0472">Membrane</keyword>
<gene>
    <name evidence="3" type="ORF">SAMN05216296_1964</name>
</gene>
<sequence length="141" mass="15852">MIRSFRERLLQCLCYEAIGVCAFMPLVSLLLDKQAGAALLLLLPLSLAAVSTTVLFNSLFDHLEYKHCGRLASNRPHRVRLFHALLLEVCVALATVPLIKYQLHLSWLQALAADAVLMVLYALYGYLFFWAYDRLRPASGA</sequence>
<dbReference type="OrthoDB" id="1631120at2"/>
<dbReference type="STRING" id="364197.SAMN05216296_1964"/>
<keyword evidence="4" id="KW-1185">Reference proteome</keyword>
<feature type="transmembrane region" description="Helical" evidence="1">
    <location>
        <begin position="12"/>
        <end position="31"/>
    </location>
</feature>
<evidence type="ECO:0000259" key="2">
    <source>
        <dbReference type="Pfam" id="PF05232"/>
    </source>
</evidence>
<name>A0A1H2G167_9PSED</name>
<organism evidence="3 4">
    <name type="scientific">Pseudomonas pohangensis</name>
    <dbReference type="NCBI Taxonomy" id="364197"/>
    <lineage>
        <taxon>Bacteria</taxon>
        <taxon>Pseudomonadati</taxon>
        <taxon>Pseudomonadota</taxon>
        <taxon>Gammaproteobacteria</taxon>
        <taxon>Pseudomonadales</taxon>
        <taxon>Pseudomonadaceae</taxon>
        <taxon>Pseudomonas</taxon>
    </lineage>
</organism>
<evidence type="ECO:0000313" key="3">
    <source>
        <dbReference type="EMBL" id="SDU13305.1"/>
    </source>
</evidence>
<feature type="domain" description="Chlorhexidine efflux transporter" evidence="2">
    <location>
        <begin position="75"/>
        <end position="137"/>
    </location>
</feature>
<dbReference type="EMBL" id="LT629785">
    <property type="protein sequence ID" value="SDU13305.1"/>
    <property type="molecule type" value="Genomic_DNA"/>
</dbReference>
<feature type="domain" description="Chlorhexidine efflux transporter" evidence="2">
    <location>
        <begin position="3"/>
        <end position="64"/>
    </location>
</feature>
<feature type="transmembrane region" description="Helical" evidence="1">
    <location>
        <begin position="111"/>
        <end position="132"/>
    </location>
</feature>
<dbReference type="NCBIfam" id="NF033664">
    <property type="entry name" value="PACE_transport"/>
    <property type="match status" value="1"/>
</dbReference>
<dbReference type="Proteomes" id="UP000243232">
    <property type="component" value="Chromosome I"/>
</dbReference>
<evidence type="ECO:0000313" key="4">
    <source>
        <dbReference type="Proteomes" id="UP000243232"/>
    </source>
</evidence>
<reference evidence="4" key="1">
    <citation type="submission" date="2016-10" db="EMBL/GenBank/DDBJ databases">
        <authorList>
            <person name="Varghese N."/>
            <person name="Submissions S."/>
        </authorList>
    </citation>
    <scope>NUCLEOTIDE SEQUENCE [LARGE SCALE GENOMIC DNA]</scope>
    <source>
        <strain evidence="4">DSM 17875</strain>
    </source>
</reference>
<feature type="transmembrane region" description="Helical" evidence="1">
    <location>
        <begin position="81"/>
        <end position="99"/>
    </location>
</feature>
<dbReference type="InterPro" id="IPR058208">
    <property type="entry name" value="PACE"/>
</dbReference>
<feature type="transmembrane region" description="Helical" evidence="1">
    <location>
        <begin position="37"/>
        <end position="60"/>
    </location>
</feature>
<accession>A0A1H2G167</accession>
<protein>
    <submittedName>
        <fullName evidence="3">Uncharacterized membrane protein</fullName>
    </submittedName>
</protein>
<evidence type="ECO:0000256" key="1">
    <source>
        <dbReference type="SAM" id="Phobius"/>
    </source>
</evidence>